<dbReference type="Proteomes" id="UP000000517">
    <property type="component" value="Chromosome"/>
</dbReference>
<dbReference type="KEGG" id="fsu:Fisuc_2553"/>
<dbReference type="Gene3D" id="2.40.160.50">
    <property type="entry name" value="membrane protein fhac: a member of the omp85/tpsb transporter family"/>
    <property type="match status" value="1"/>
</dbReference>
<evidence type="ECO:0000313" key="7">
    <source>
        <dbReference type="EMBL" id="ADL26924.1"/>
    </source>
</evidence>
<feature type="domain" description="Bacterial surface antigen (D15)" evidence="4">
    <location>
        <begin position="155"/>
        <end position="318"/>
    </location>
</feature>
<feature type="domain" description="POTRA" evidence="5">
    <location>
        <begin position="40"/>
        <end position="105"/>
    </location>
</feature>
<evidence type="ECO:0000256" key="1">
    <source>
        <dbReference type="ARBA" id="ARBA00004370"/>
    </source>
</evidence>
<evidence type="ECO:0000313" key="9">
    <source>
        <dbReference type="Proteomes" id="UP000001497"/>
    </source>
</evidence>
<dbReference type="Proteomes" id="UP000001497">
    <property type="component" value="Chromosome"/>
</dbReference>
<protein>
    <submittedName>
        <fullName evidence="6">Surface antigen variable number repeat protein</fullName>
    </submittedName>
</protein>
<evidence type="ECO:0000256" key="3">
    <source>
        <dbReference type="SAM" id="SignalP"/>
    </source>
</evidence>
<feature type="chain" id="PRO_5003000226" evidence="3">
    <location>
        <begin position="23"/>
        <end position="427"/>
    </location>
</feature>
<dbReference type="EMBL" id="CP002158">
    <property type="protein sequence ID" value="ADL26924.1"/>
    <property type="molecule type" value="Genomic_DNA"/>
</dbReference>
<evidence type="ECO:0000313" key="6">
    <source>
        <dbReference type="EMBL" id="ACX76138.1"/>
    </source>
</evidence>
<dbReference type="InterPro" id="IPR000184">
    <property type="entry name" value="Bac_surfAg_D15"/>
</dbReference>
<dbReference type="AlphaFoldDB" id="C9RMA6"/>
<organism evidence="7 8">
    <name type="scientific">Fibrobacter succinogenes (strain ATCC 19169 / S85)</name>
    <dbReference type="NCBI Taxonomy" id="59374"/>
    <lineage>
        <taxon>Bacteria</taxon>
        <taxon>Pseudomonadati</taxon>
        <taxon>Fibrobacterota</taxon>
        <taxon>Fibrobacteria</taxon>
        <taxon>Fibrobacterales</taxon>
        <taxon>Fibrobacteraceae</taxon>
        <taxon>Fibrobacter</taxon>
    </lineage>
</organism>
<dbReference type="KEGG" id="fsc:FSU_3123"/>
<evidence type="ECO:0000256" key="2">
    <source>
        <dbReference type="ARBA" id="ARBA00023136"/>
    </source>
</evidence>
<gene>
    <name evidence="6" type="ordered locus">Fisuc_2553</name>
    <name evidence="7" type="ordered locus">FSU_3123</name>
</gene>
<keyword evidence="9" id="KW-1185">Reference proteome</keyword>
<dbReference type="EMBL" id="CP001792">
    <property type="protein sequence ID" value="ACX76138.1"/>
    <property type="molecule type" value="Genomic_DNA"/>
</dbReference>
<dbReference type="STRING" id="59374.FSU_3123"/>
<evidence type="ECO:0000313" key="8">
    <source>
        <dbReference type="Proteomes" id="UP000000517"/>
    </source>
</evidence>
<reference evidence="6 9" key="1">
    <citation type="submission" date="2009-10" db="EMBL/GenBank/DDBJ databases">
        <title>Complete sequence of Fibrobacter succinogenes subsp. succinogenes S85.</title>
        <authorList>
            <consortium name="US DOE Joint Genome Institute"/>
            <person name="Lucas S."/>
            <person name="Copeland A."/>
            <person name="Lapidus A."/>
            <person name="Glavina del Rio T."/>
            <person name="Tice H."/>
            <person name="Bruce D."/>
            <person name="Goodwin L."/>
            <person name="Pitluck S."/>
            <person name="Chertkov O."/>
            <person name="Detter J.C."/>
            <person name="Han C."/>
            <person name="Tapia R."/>
            <person name="Larimer F."/>
            <person name="Land M."/>
            <person name="Hauser L."/>
            <person name="Kyrpides N."/>
            <person name="Mikhailova N."/>
            <person name="Weimer P.J."/>
            <person name="Stevenson D.M."/>
            <person name="Boyum J."/>
            <person name="Brumm P.I."/>
            <person name="Mead D."/>
        </authorList>
    </citation>
    <scope>NUCLEOTIDE SEQUENCE [LARGE SCALE GENOMIC DNA]</scope>
    <source>
        <strain evidence="9">ATCC 19169 / S85</strain>
        <strain evidence="6">S85</strain>
    </source>
</reference>
<dbReference type="OrthoDB" id="9803991at2"/>
<accession>C9RMA6</accession>
<comment type="subcellular location">
    <subcellularLocation>
        <location evidence="1">Membrane</location>
    </subcellularLocation>
</comment>
<feature type="signal peptide" evidence="3">
    <location>
        <begin position="1"/>
        <end position="22"/>
    </location>
</feature>
<dbReference type="Pfam" id="PF07244">
    <property type="entry name" value="POTRA"/>
    <property type="match status" value="1"/>
</dbReference>
<dbReference type="HOGENOM" id="CLU_642133_0_0_0"/>
<sequence>MKFFVKTFLLAGVVSAFVSANAAESDSLRVDSDLCSDGAKIESIEFEGLEHTKPRVVWRELTHKVGGSFSQKTFESEKLRLQDLDLFTDIYVSCKNGNVVYNFKEIFRWIPSPDSKTTDRDGLMLGLALANLNVLGEDIRAEVHYRTAIDPFFENNEYAFYASSPYLFGIPLGWNIDFTRTDSWDDLREFKDASWLLSLDLNWKFVPHYSLLGKLTYRYLEKGPGVLPEFGLGFAVDYRDSELDTRKGIYFESDVTHVGVGGKRGENFVEFLEDARAYYSIGRFVTGATALVRLRPGDVKRYDYFYHGGTNSFRGLNSPDAEHLGVHEMLLNLEERFVLLERRSASLWGINFFYGIQLVAGFDASVLWDKGAPGWKNYEGAVYGGLHIVIPALDRIRFEVGYSPDTGKPKFSWGILGKTTTQRWRSR</sequence>
<dbReference type="Pfam" id="PF01103">
    <property type="entry name" value="Omp85"/>
    <property type="match status" value="1"/>
</dbReference>
<reference evidence="7" key="3">
    <citation type="submission" date="2010-08" db="EMBL/GenBank/DDBJ databases">
        <authorList>
            <person name="Durkin A.S."/>
            <person name="Nelson K.E."/>
            <person name="Morrison M."/>
            <person name="Forsberg C.W."/>
            <person name="Wilson D.B."/>
            <person name="Russell J.B."/>
            <person name="Cann I.K.O."/>
            <person name="Mackie R.I."/>
            <person name="White B.A."/>
        </authorList>
    </citation>
    <scope>NUCLEOTIDE SEQUENCE</scope>
    <source>
        <strain evidence="7">S85</strain>
    </source>
</reference>
<reference evidence="8" key="2">
    <citation type="submission" date="2010-08" db="EMBL/GenBank/DDBJ databases">
        <title>Complete sequence of Fibrobacter succinogenes subsp. succinogenes S85.</title>
        <authorList>
            <person name="Durkin A.S."/>
            <person name="Nelson K.E."/>
            <person name="Morrison M."/>
            <person name="Forsberg C.W."/>
            <person name="Wilson D.B."/>
            <person name="Russell J.B."/>
            <person name="Cann I.K.O."/>
            <person name="Mackie R.I."/>
            <person name="White B.A."/>
        </authorList>
    </citation>
    <scope>NUCLEOTIDE SEQUENCE [LARGE SCALE GENOMIC DNA]</scope>
    <source>
        <strain evidence="8">ATCC 19169 / S85</strain>
    </source>
</reference>
<keyword evidence="2" id="KW-0472">Membrane</keyword>
<evidence type="ECO:0000259" key="4">
    <source>
        <dbReference type="Pfam" id="PF01103"/>
    </source>
</evidence>
<dbReference type="PATRIC" id="fig|59374.8.peg.2985"/>
<keyword evidence="3" id="KW-0732">Signal</keyword>
<proteinExistence type="predicted"/>
<dbReference type="eggNOG" id="COG4775">
    <property type="taxonomic scope" value="Bacteria"/>
</dbReference>
<dbReference type="Gene3D" id="3.10.20.310">
    <property type="entry name" value="membrane protein fhac"/>
    <property type="match status" value="1"/>
</dbReference>
<name>C9RMA6_FIBSS</name>
<dbReference type="InterPro" id="IPR010827">
    <property type="entry name" value="BamA/TamA_POTRA"/>
</dbReference>
<evidence type="ECO:0000259" key="5">
    <source>
        <dbReference type="Pfam" id="PF07244"/>
    </source>
</evidence>
<dbReference type="GO" id="GO:0019867">
    <property type="term" value="C:outer membrane"/>
    <property type="evidence" value="ECO:0007669"/>
    <property type="project" value="InterPro"/>
</dbReference>